<proteinExistence type="predicted"/>
<dbReference type="RefSeq" id="WP_382433697.1">
    <property type="nucleotide sequence ID" value="NZ_JBHSHJ010000011.1"/>
</dbReference>
<sequence length="211" mass="22631">MDDKAAVLQVKELCFGYPERKLWAHWSVTVRAGATLVLGSDGSGKTTLLQLLAGDVLSESGTLTLAGVALHEDAPAYREQVFWQDPRSSALDALSVQQWWDSLPARHSHWDAAALAAHVAGFALEPHLDKALYQLSAGTRRKVLMAAALASGATLTLIDEPMAGLDRASVQYLQQALADAAAQPGRTLIVAHYEALDGLPWAQVIELPDEA</sequence>
<feature type="domain" description="ABC transporter" evidence="4">
    <location>
        <begin position="8"/>
        <end position="211"/>
    </location>
</feature>
<evidence type="ECO:0000313" key="5">
    <source>
        <dbReference type="EMBL" id="MFC4789887.1"/>
    </source>
</evidence>
<evidence type="ECO:0000256" key="3">
    <source>
        <dbReference type="ARBA" id="ARBA00022840"/>
    </source>
</evidence>
<name>A0ABV9QHT0_9BURK</name>
<protein>
    <submittedName>
        <fullName evidence="5">ATP-binding cassette domain-containing protein</fullName>
    </submittedName>
</protein>
<dbReference type="InterPro" id="IPR003439">
    <property type="entry name" value="ABC_transporter-like_ATP-bd"/>
</dbReference>
<reference evidence="6" key="1">
    <citation type="journal article" date="2019" name="Int. J. Syst. Evol. Microbiol.">
        <title>The Global Catalogue of Microorganisms (GCM) 10K type strain sequencing project: providing services to taxonomists for standard genome sequencing and annotation.</title>
        <authorList>
            <consortium name="The Broad Institute Genomics Platform"/>
            <consortium name="The Broad Institute Genome Sequencing Center for Infectious Disease"/>
            <person name="Wu L."/>
            <person name="Ma J."/>
        </authorList>
    </citation>
    <scope>NUCLEOTIDE SEQUENCE [LARGE SCALE GENOMIC DNA]</scope>
    <source>
        <strain evidence="6">CCUG 49452</strain>
    </source>
</reference>
<keyword evidence="2" id="KW-0547">Nucleotide-binding</keyword>
<keyword evidence="6" id="KW-1185">Reference proteome</keyword>
<evidence type="ECO:0000313" key="6">
    <source>
        <dbReference type="Proteomes" id="UP001596001"/>
    </source>
</evidence>
<accession>A0ABV9QHT0</accession>
<gene>
    <name evidence="5" type="ORF">ACFO6X_12945</name>
</gene>
<organism evidence="5 6">
    <name type="scientific">Giesbergeria sinuosa</name>
    <dbReference type="NCBI Taxonomy" id="80883"/>
    <lineage>
        <taxon>Bacteria</taxon>
        <taxon>Pseudomonadati</taxon>
        <taxon>Pseudomonadota</taxon>
        <taxon>Betaproteobacteria</taxon>
        <taxon>Burkholderiales</taxon>
        <taxon>Comamonadaceae</taxon>
        <taxon>Giesbergeria</taxon>
    </lineage>
</organism>
<dbReference type="InterPro" id="IPR051782">
    <property type="entry name" value="ABC_Transporter_VariousFunc"/>
</dbReference>
<comment type="caution">
    <text evidence="5">The sequence shown here is derived from an EMBL/GenBank/DDBJ whole genome shotgun (WGS) entry which is preliminary data.</text>
</comment>
<dbReference type="EMBL" id="JBHSHJ010000011">
    <property type="protein sequence ID" value="MFC4789887.1"/>
    <property type="molecule type" value="Genomic_DNA"/>
</dbReference>
<evidence type="ECO:0000256" key="2">
    <source>
        <dbReference type="ARBA" id="ARBA00022741"/>
    </source>
</evidence>
<dbReference type="Pfam" id="PF00005">
    <property type="entry name" value="ABC_tran"/>
    <property type="match status" value="1"/>
</dbReference>
<evidence type="ECO:0000259" key="4">
    <source>
        <dbReference type="PROSITE" id="PS50893"/>
    </source>
</evidence>
<dbReference type="Gene3D" id="3.40.50.300">
    <property type="entry name" value="P-loop containing nucleotide triphosphate hydrolases"/>
    <property type="match status" value="1"/>
</dbReference>
<dbReference type="PANTHER" id="PTHR42939">
    <property type="entry name" value="ABC TRANSPORTER ATP-BINDING PROTEIN ALBC-RELATED"/>
    <property type="match status" value="1"/>
</dbReference>
<keyword evidence="3 5" id="KW-0067">ATP-binding</keyword>
<dbReference type="PROSITE" id="PS50893">
    <property type="entry name" value="ABC_TRANSPORTER_2"/>
    <property type="match status" value="1"/>
</dbReference>
<dbReference type="Proteomes" id="UP001596001">
    <property type="component" value="Unassembled WGS sequence"/>
</dbReference>
<evidence type="ECO:0000256" key="1">
    <source>
        <dbReference type="ARBA" id="ARBA00022448"/>
    </source>
</evidence>
<dbReference type="SUPFAM" id="SSF52540">
    <property type="entry name" value="P-loop containing nucleoside triphosphate hydrolases"/>
    <property type="match status" value="1"/>
</dbReference>
<keyword evidence="1" id="KW-0813">Transport</keyword>
<dbReference type="PANTHER" id="PTHR42939:SF1">
    <property type="entry name" value="ABC TRANSPORTER ATP-BINDING PROTEIN ALBC-RELATED"/>
    <property type="match status" value="1"/>
</dbReference>
<dbReference type="InterPro" id="IPR027417">
    <property type="entry name" value="P-loop_NTPase"/>
</dbReference>
<dbReference type="GO" id="GO:0005524">
    <property type="term" value="F:ATP binding"/>
    <property type="evidence" value="ECO:0007669"/>
    <property type="project" value="UniProtKB-KW"/>
</dbReference>